<evidence type="ECO:0000313" key="3">
    <source>
        <dbReference type="Proteomes" id="UP000179807"/>
    </source>
</evidence>
<dbReference type="EMBL" id="MLAK01000076">
    <property type="protein sequence ID" value="OHT16753.1"/>
    <property type="molecule type" value="Genomic_DNA"/>
</dbReference>
<dbReference type="SUPFAM" id="SSF48403">
    <property type="entry name" value="Ankyrin repeat"/>
    <property type="match status" value="1"/>
</dbReference>
<dbReference type="Proteomes" id="UP000179807">
    <property type="component" value="Unassembled WGS sequence"/>
</dbReference>
<keyword evidence="3" id="KW-1185">Reference proteome</keyword>
<evidence type="ECO:0000313" key="2">
    <source>
        <dbReference type="EMBL" id="OHT16753.1"/>
    </source>
</evidence>
<sequence>MNDLCPNQSSNTGESRTNQHINKVNEGLSEAIKVVEDASHLQHLLINLDDVSYAETYNFVNENYVDSTEKRIILLQSTENAFLVRFEKHSIYFRFMHDILPKIQCDQSLTSKLLFFEISDSFFFRNVLIKLNLIHIDEIIHIFLNNPQQYKNIHDEVKKLCFADYMTTEQKNTHIKNSQKNQNFNHIEENNDYLNDNENFKKLREEGVNHHKIAEIIRSDDVGFLKTYLNQNIKRFPRGYKSIIPYSAAEGFDFLREKQCTLIGYAAFYKAEKVFFFLENHLKKVSPSEIELAIAGGNMNIVNYIFKKYDIDQNNIRTYLKTAIAFFHDNIVDILRPIWNQKMIFDSYNNNAKYFLEYFNSNETTDFLCDDIYEISYSPSYLVKVFLMKYSQCLQPHHLKHLAVFAHDNDKTTNVKIIETYCVT</sequence>
<dbReference type="GeneID" id="94848579"/>
<reference evidence="2" key="1">
    <citation type="submission" date="2016-10" db="EMBL/GenBank/DDBJ databases">
        <authorList>
            <person name="Benchimol M."/>
            <person name="Almeida L.G."/>
            <person name="Vasconcelos A.T."/>
            <person name="Perreira-Neves A."/>
            <person name="Rosa I.A."/>
            <person name="Tasca T."/>
            <person name="Bogo M.R."/>
            <person name="de Souza W."/>
        </authorList>
    </citation>
    <scope>NUCLEOTIDE SEQUENCE [LARGE SCALE GENOMIC DNA]</scope>
    <source>
        <strain evidence="2">K</strain>
    </source>
</reference>
<dbReference type="VEuPathDB" id="TrichDB:TRFO_41604"/>
<name>A0A1J4KZR9_9EUKA</name>
<protein>
    <recommendedName>
        <fullName evidence="4">DUF3447 domain-containing protein</fullName>
    </recommendedName>
</protein>
<proteinExistence type="predicted"/>
<dbReference type="RefSeq" id="XP_068369889.1">
    <property type="nucleotide sequence ID" value="XM_068513875.1"/>
</dbReference>
<dbReference type="AlphaFoldDB" id="A0A1J4KZR9"/>
<feature type="region of interest" description="Disordered" evidence="1">
    <location>
        <begin position="1"/>
        <end position="20"/>
    </location>
</feature>
<evidence type="ECO:0008006" key="4">
    <source>
        <dbReference type="Google" id="ProtNLM"/>
    </source>
</evidence>
<gene>
    <name evidence="2" type="ORF">TRFO_41604</name>
</gene>
<organism evidence="2 3">
    <name type="scientific">Tritrichomonas foetus</name>
    <dbReference type="NCBI Taxonomy" id="1144522"/>
    <lineage>
        <taxon>Eukaryota</taxon>
        <taxon>Metamonada</taxon>
        <taxon>Parabasalia</taxon>
        <taxon>Tritrichomonadida</taxon>
        <taxon>Tritrichomonadidae</taxon>
        <taxon>Tritrichomonas</taxon>
    </lineage>
</organism>
<accession>A0A1J4KZR9</accession>
<comment type="caution">
    <text evidence="2">The sequence shown here is derived from an EMBL/GenBank/DDBJ whole genome shotgun (WGS) entry which is preliminary data.</text>
</comment>
<dbReference type="InterPro" id="IPR036770">
    <property type="entry name" value="Ankyrin_rpt-contain_sf"/>
</dbReference>
<evidence type="ECO:0000256" key="1">
    <source>
        <dbReference type="SAM" id="MobiDB-lite"/>
    </source>
</evidence>